<dbReference type="Proteomes" id="UP000322899">
    <property type="component" value="Unassembled WGS sequence"/>
</dbReference>
<evidence type="ECO:0000313" key="3">
    <source>
        <dbReference type="EMBL" id="KAA0171114.1"/>
    </source>
</evidence>
<name>A0A5A8E2C2_CAFRO</name>
<reference evidence="5 6" key="1">
    <citation type="submission" date="2019-07" db="EMBL/GenBank/DDBJ databases">
        <title>Genomes of Cafeteria roenbergensis.</title>
        <authorList>
            <person name="Fischer M.G."/>
            <person name="Hackl T."/>
            <person name="Roman M."/>
        </authorList>
    </citation>
    <scope>NUCLEOTIDE SEQUENCE [LARGE SCALE GENOMIC DNA]</scope>
    <source>
        <strain evidence="4 5">E4-10P</strain>
        <strain evidence="3 6">RCC970-E3</strain>
    </source>
</reference>
<proteinExistence type="predicted"/>
<organism evidence="3 6">
    <name type="scientific">Cafeteria roenbergensis</name>
    <name type="common">Marine flagellate</name>
    <dbReference type="NCBI Taxonomy" id="33653"/>
    <lineage>
        <taxon>Eukaryota</taxon>
        <taxon>Sar</taxon>
        <taxon>Stramenopiles</taxon>
        <taxon>Bigyra</taxon>
        <taxon>Opalozoa</taxon>
        <taxon>Bicosoecida</taxon>
        <taxon>Cafeteriaceae</taxon>
        <taxon>Cafeteria</taxon>
    </lineage>
</organism>
<feature type="signal peptide" evidence="2">
    <location>
        <begin position="1"/>
        <end position="24"/>
    </location>
</feature>
<dbReference type="EMBL" id="VLTL01000008">
    <property type="protein sequence ID" value="KAA0171114.1"/>
    <property type="molecule type" value="Genomic_DNA"/>
</dbReference>
<dbReference type="AlphaFoldDB" id="A0A5A8E2C2"/>
<comment type="caution">
    <text evidence="3">The sequence shown here is derived from an EMBL/GenBank/DDBJ whole genome shotgun (WGS) entry which is preliminary data.</text>
</comment>
<evidence type="ECO:0000313" key="5">
    <source>
        <dbReference type="Proteomes" id="UP000322899"/>
    </source>
</evidence>
<evidence type="ECO:0000256" key="2">
    <source>
        <dbReference type="SAM" id="SignalP"/>
    </source>
</evidence>
<evidence type="ECO:0000313" key="6">
    <source>
        <dbReference type="Proteomes" id="UP000324907"/>
    </source>
</evidence>
<dbReference type="EMBL" id="VLTO01000040">
    <property type="protein sequence ID" value="KAA0172930.1"/>
    <property type="molecule type" value="Genomic_DNA"/>
</dbReference>
<dbReference type="OrthoDB" id="10304499at2759"/>
<evidence type="ECO:0000313" key="4">
    <source>
        <dbReference type="EMBL" id="KAA0172930.1"/>
    </source>
</evidence>
<sequence>MRLAGATVLLACIVCAACPGLAAAAFDATSRSEAIESLLSRVPAVQLTRSKLSALAGKLRLLEQRILSESAERETDIRTRIVSSVLREERVVSAAKAVDRAIDDAVGRVQLAERAASVRILRIWPVSEAIPLLQMCLLMTIPFVAVALWNAYSAWTHPAAIEAEKARRASMFSSQDLRIQAPPTKALLRHRSGSSYNPTPVGGSGGSGFAARLAQVSPPFSAVSPAFGSDGGGATPKTPRFEL</sequence>
<gene>
    <name evidence="4" type="ORF">FNF27_05567</name>
    <name evidence="3" type="ORF">FNF28_00881</name>
</gene>
<keyword evidence="2" id="KW-0732">Signal</keyword>
<accession>A0A5A8E2C2</accession>
<protein>
    <submittedName>
        <fullName evidence="3">Uncharacterized protein</fullName>
    </submittedName>
</protein>
<evidence type="ECO:0000256" key="1">
    <source>
        <dbReference type="SAM" id="MobiDB-lite"/>
    </source>
</evidence>
<dbReference type="Proteomes" id="UP000324907">
    <property type="component" value="Unassembled WGS sequence"/>
</dbReference>
<feature type="region of interest" description="Disordered" evidence="1">
    <location>
        <begin position="224"/>
        <end position="243"/>
    </location>
</feature>
<feature type="chain" id="PRO_5036136860" evidence="2">
    <location>
        <begin position="25"/>
        <end position="243"/>
    </location>
</feature>